<dbReference type="GO" id="GO:0008168">
    <property type="term" value="F:methyltransferase activity"/>
    <property type="evidence" value="ECO:0007669"/>
    <property type="project" value="UniProtKB-UniRule"/>
</dbReference>
<keyword evidence="3 4" id="KW-0862">Zinc</keyword>
<dbReference type="OrthoDB" id="9803687at2"/>
<feature type="domain" description="Hcy-binding" evidence="5">
    <location>
        <begin position="1"/>
        <end position="297"/>
    </location>
</feature>
<dbReference type="PIRSF" id="PIRSF037505">
    <property type="entry name" value="Betaine_HMT"/>
    <property type="match status" value="1"/>
</dbReference>
<evidence type="ECO:0000313" key="6">
    <source>
        <dbReference type="EMBL" id="QEX15429.1"/>
    </source>
</evidence>
<feature type="binding site" evidence="3 4">
    <location>
        <position position="282"/>
    </location>
    <ligand>
        <name>Zn(2+)</name>
        <dbReference type="ChEBI" id="CHEBI:29105"/>
    </ligand>
</feature>
<accession>A0A5J6MDF1</accession>
<evidence type="ECO:0000256" key="3">
    <source>
        <dbReference type="PIRSR" id="PIRSR037505-2"/>
    </source>
</evidence>
<dbReference type="InterPro" id="IPR036589">
    <property type="entry name" value="HCY_dom_sf"/>
</dbReference>
<evidence type="ECO:0000256" key="2">
    <source>
        <dbReference type="ARBA" id="ARBA00022679"/>
    </source>
</evidence>
<proteinExistence type="predicted"/>
<feature type="binding site" evidence="3 4">
    <location>
        <position position="210"/>
    </location>
    <ligand>
        <name>Zn(2+)</name>
        <dbReference type="ChEBI" id="CHEBI:29105"/>
    </ligand>
</feature>
<dbReference type="Proteomes" id="UP000326202">
    <property type="component" value="Chromosome"/>
</dbReference>
<evidence type="ECO:0000313" key="7">
    <source>
        <dbReference type="Proteomes" id="UP000326202"/>
    </source>
</evidence>
<name>A0A5J6MDF1_9PROT</name>
<dbReference type="KEGG" id="htq:FRZ44_07130"/>
<dbReference type="PROSITE" id="PS50970">
    <property type="entry name" value="HCY"/>
    <property type="match status" value="1"/>
</dbReference>
<keyword evidence="2 4" id="KW-0808">Transferase</keyword>
<organism evidence="6 7">
    <name type="scientific">Hypericibacter terrae</name>
    <dbReference type="NCBI Taxonomy" id="2602015"/>
    <lineage>
        <taxon>Bacteria</taxon>
        <taxon>Pseudomonadati</taxon>
        <taxon>Pseudomonadota</taxon>
        <taxon>Alphaproteobacteria</taxon>
        <taxon>Rhodospirillales</taxon>
        <taxon>Dongiaceae</taxon>
        <taxon>Hypericibacter</taxon>
    </lineage>
</organism>
<comment type="cofactor">
    <cofactor evidence="3">
        <name>Zn(2+)</name>
        <dbReference type="ChEBI" id="CHEBI:29105"/>
    </cofactor>
    <text evidence="3">Binds 1 zinc ion per subunit.</text>
</comment>
<keyword evidence="1 4" id="KW-0489">Methyltransferase</keyword>
<dbReference type="PANTHER" id="PTHR11103:SF18">
    <property type="entry name" value="SLR1189 PROTEIN"/>
    <property type="match status" value="1"/>
</dbReference>
<reference evidence="6 7" key="1">
    <citation type="submission" date="2019-08" db="EMBL/GenBank/DDBJ databases">
        <title>Hyperibacter terrae gen. nov., sp. nov. and Hyperibacter viscosus sp. nov., two new members in the family Rhodospirillaceae isolated from the rhizosphere of Hypericum perforatum.</title>
        <authorList>
            <person name="Noviana Z."/>
        </authorList>
    </citation>
    <scope>NUCLEOTIDE SEQUENCE [LARGE SCALE GENOMIC DNA]</scope>
    <source>
        <strain evidence="6 7">R5913</strain>
    </source>
</reference>
<dbReference type="Gene3D" id="3.20.20.330">
    <property type="entry name" value="Homocysteine-binding-like domain"/>
    <property type="match status" value="1"/>
</dbReference>
<dbReference type="InterPro" id="IPR017226">
    <property type="entry name" value="BHMT-like"/>
</dbReference>
<dbReference type="SUPFAM" id="SSF82282">
    <property type="entry name" value="Homocysteine S-methyltransferase"/>
    <property type="match status" value="1"/>
</dbReference>
<dbReference type="GO" id="GO:0032259">
    <property type="term" value="P:methylation"/>
    <property type="evidence" value="ECO:0007669"/>
    <property type="project" value="UniProtKB-KW"/>
</dbReference>
<dbReference type="Pfam" id="PF02574">
    <property type="entry name" value="S-methyl_trans"/>
    <property type="match status" value="1"/>
</dbReference>
<evidence type="ECO:0000256" key="4">
    <source>
        <dbReference type="PROSITE-ProRule" id="PRU00333"/>
    </source>
</evidence>
<dbReference type="InterPro" id="IPR003726">
    <property type="entry name" value="HCY_dom"/>
</dbReference>
<evidence type="ECO:0000256" key="1">
    <source>
        <dbReference type="ARBA" id="ARBA00022603"/>
    </source>
</evidence>
<keyword evidence="7" id="KW-1185">Reference proteome</keyword>
<dbReference type="GO" id="GO:0009086">
    <property type="term" value="P:methionine biosynthetic process"/>
    <property type="evidence" value="ECO:0007669"/>
    <property type="project" value="InterPro"/>
</dbReference>
<protein>
    <submittedName>
        <fullName evidence="6">Homocysteine S-methyltransferase</fullName>
    </submittedName>
</protein>
<feature type="binding site" evidence="3 4">
    <location>
        <position position="283"/>
    </location>
    <ligand>
        <name>Zn(2+)</name>
        <dbReference type="ChEBI" id="CHEBI:29105"/>
    </ligand>
</feature>
<dbReference type="RefSeq" id="WP_151175881.1">
    <property type="nucleotide sequence ID" value="NZ_CP042906.1"/>
</dbReference>
<keyword evidence="3 4" id="KW-0479">Metal-binding</keyword>
<dbReference type="GO" id="GO:0008270">
    <property type="term" value="F:zinc ion binding"/>
    <property type="evidence" value="ECO:0007669"/>
    <property type="project" value="InterPro"/>
</dbReference>
<dbReference type="AlphaFoldDB" id="A0A5J6MDF1"/>
<evidence type="ECO:0000259" key="5">
    <source>
        <dbReference type="PROSITE" id="PS50970"/>
    </source>
</evidence>
<dbReference type="PANTHER" id="PTHR11103">
    <property type="entry name" value="SLR1189 PROTEIN"/>
    <property type="match status" value="1"/>
</dbReference>
<dbReference type="EMBL" id="CP042906">
    <property type="protein sequence ID" value="QEX15429.1"/>
    <property type="molecule type" value="Genomic_DNA"/>
</dbReference>
<gene>
    <name evidence="6" type="ORF">FRZ44_07130</name>
</gene>
<sequence length="301" mass="32194">MIPTLPLPDRTVLLDGGMGRELRNRGVPILDTIWSANGLIVAPDTVRRVHEDYIAAGAEIITTNSYGIIRAELAKEGIEHRCAELNHIAGALAQEARDRSGRKVFIAGSLPPLRGSYRPDRVGSFAEIEPLYEEQASLLAPYCDVMLCETMSSASEAVAAATAAAMTGLPVWVSWTLHEDNSGRLRSGETVTEAARAIAHLPVSAFLVNCCSPESITAAMPALARLPGGIVGGYANAFRPVPPDWDMERDGLLALRDDLDPESYAEHAGHWHDAGARIVGGCCGTGPAHIARLKALTETKR</sequence>